<evidence type="ECO:0000256" key="3">
    <source>
        <dbReference type="ARBA" id="ARBA00022679"/>
    </source>
</evidence>
<evidence type="ECO:0000256" key="8">
    <source>
        <dbReference type="RuleBase" id="RU004466"/>
    </source>
</evidence>
<dbReference type="GO" id="GO:0004659">
    <property type="term" value="F:prenyltransferase activity"/>
    <property type="evidence" value="ECO:0007669"/>
    <property type="project" value="InterPro"/>
</dbReference>
<dbReference type="FunFam" id="1.10.600.10:FF:000001">
    <property type="entry name" value="Geranylgeranyl diphosphate synthase"/>
    <property type="match status" value="1"/>
</dbReference>
<dbReference type="Pfam" id="PF00348">
    <property type="entry name" value="polyprenyl_synt"/>
    <property type="match status" value="1"/>
</dbReference>
<dbReference type="Proteomes" id="UP000242763">
    <property type="component" value="Unassembled WGS sequence"/>
</dbReference>
<reference evidence="10" key="1">
    <citation type="submission" date="2016-10" db="EMBL/GenBank/DDBJ databases">
        <authorList>
            <person name="Varghese N."/>
            <person name="Submissions S."/>
        </authorList>
    </citation>
    <scope>NUCLEOTIDE SEQUENCE [LARGE SCALE GENOMIC DNA]</scope>
    <source>
        <strain evidence="10">DSM 21857</strain>
    </source>
</reference>
<dbReference type="SFLD" id="SFLDS00005">
    <property type="entry name" value="Isoprenoid_Synthase_Type_I"/>
    <property type="match status" value="1"/>
</dbReference>
<sequence>MIQRSILLSTNLEYRRERISATLRDDLTATCFGFIAPRMTQIADTDFEIALTSRAQRVEDMLDRLLQPDLLDGEVTRPATLLAAIRHGVLNGGKRIRPFLVLESAALFGADDEAALRVAAALECIHCYSLIHDDLPAMDNDDLRRGQPTVHRAFDEATAILAGDSLLTLAFDIIADDATELPADIRIRLVRALARAAGLGGMAGGQALDLAAEKIKPDETGIVTLQAMKTGALIRFACEAGAIIGNASPQQQEALAEFGSAVGLAFQLADDILDMTADTASLGKTAGKDEQAGKATLVSLHGMDWARQQLTGLVDQAREILHPFGEDAARLRQAASFIATRSF</sequence>
<proteinExistence type="inferred from homology"/>
<keyword evidence="5" id="KW-0460">Magnesium</keyword>
<keyword evidence="10" id="KW-1185">Reference proteome</keyword>
<dbReference type="InterPro" id="IPR053378">
    <property type="entry name" value="Prenyl_diphosphate_synthase"/>
</dbReference>
<evidence type="ECO:0000313" key="9">
    <source>
        <dbReference type="EMBL" id="SFI55280.1"/>
    </source>
</evidence>
<organism evidence="9 10">
    <name type="scientific">Aquamicrobium aerolatum DSM 21857</name>
    <dbReference type="NCBI Taxonomy" id="1121003"/>
    <lineage>
        <taxon>Bacteria</taxon>
        <taxon>Pseudomonadati</taxon>
        <taxon>Pseudomonadota</taxon>
        <taxon>Alphaproteobacteria</taxon>
        <taxon>Hyphomicrobiales</taxon>
        <taxon>Phyllobacteriaceae</taxon>
        <taxon>Aerobium</taxon>
    </lineage>
</organism>
<dbReference type="AlphaFoldDB" id="A0A1I3J560"/>
<keyword evidence="6" id="KW-0414">Isoprene biosynthesis</keyword>
<dbReference type="Gene3D" id="1.10.600.10">
    <property type="entry name" value="Farnesyl Diphosphate Synthase"/>
    <property type="match status" value="1"/>
</dbReference>
<keyword evidence="4" id="KW-0479">Metal-binding</keyword>
<dbReference type="InterPro" id="IPR033749">
    <property type="entry name" value="Polyprenyl_synt_CS"/>
</dbReference>
<dbReference type="PANTHER" id="PTHR43281">
    <property type="entry name" value="FARNESYL DIPHOSPHATE SYNTHASE"/>
    <property type="match status" value="1"/>
</dbReference>
<evidence type="ECO:0000256" key="2">
    <source>
        <dbReference type="ARBA" id="ARBA00006706"/>
    </source>
</evidence>
<dbReference type="STRING" id="1121003.SAMN03080618_00793"/>
<dbReference type="PROSITE" id="PS00723">
    <property type="entry name" value="POLYPRENYL_SYNTHASE_1"/>
    <property type="match status" value="1"/>
</dbReference>
<name>A0A1I3J560_9HYPH</name>
<dbReference type="GO" id="GO:0046872">
    <property type="term" value="F:metal ion binding"/>
    <property type="evidence" value="ECO:0007669"/>
    <property type="project" value="UniProtKB-KW"/>
</dbReference>
<comment type="similarity">
    <text evidence="2 8">Belongs to the FPP/GGPP synthase family.</text>
</comment>
<protein>
    <recommendedName>
        <fullName evidence="7">Probable farnesyl diphosphate synthase</fullName>
    </recommendedName>
</protein>
<dbReference type="SUPFAM" id="SSF48576">
    <property type="entry name" value="Terpenoid synthases"/>
    <property type="match status" value="1"/>
</dbReference>
<dbReference type="SFLD" id="SFLDG01017">
    <property type="entry name" value="Polyprenyl_Transferase_Like"/>
    <property type="match status" value="1"/>
</dbReference>
<dbReference type="GO" id="GO:0016114">
    <property type="term" value="P:terpenoid biosynthetic process"/>
    <property type="evidence" value="ECO:0007669"/>
    <property type="project" value="UniProtKB-ARBA"/>
</dbReference>
<dbReference type="CDD" id="cd00685">
    <property type="entry name" value="Trans_IPPS_HT"/>
    <property type="match status" value="1"/>
</dbReference>
<evidence type="ECO:0000256" key="4">
    <source>
        <dbReference type="ARBA" id="ARBA00022723"/>
    </source>
</evidence>
<comment type="cofactor">
    <cofactor evidence="1">
        <name>Mg(2+)</name>
        <dbReference type="ChEBI" id="CHEBI:18420"/>
    </cofactor>
</comment>
<gene>
    <name evidence="9" type="ORF">SAMN03080618_00793</name>
</gene>
<evidence type="ECO:0000313" key="10">
    <source>
        <dbReference type="Proteomes" id="UP000242763"/>
    </source>
</evidence>
<evidence type="ECO:0000256" key="1">
    <source>
        <dbReference type="ARBA" id="ARBA00001946"/>
    </source>
</evidence>
<dbReference type="NCBIfam" id="NF045485">
    <property type="entry name" value="FPPsyn"/>
    <property type="match status" value="1"/>
</dbReference>
<evidence type="ECO:0000256" key="6">
    <source>
        <dbReference type="ARBA" id="ARBA00023229"/>
    </source>
</evidence>
<dbReference type="InterPro" id="IPR008949">
    <property type="entry name" value="Isoprenoid_synthase_dom_sf"/>
</dbReference>
<evidence type="ECO:0000256" key="5">
    <source>
        <dbReference type="ARBA" id="ARBA00022842"/>
    </source>
</evidence>
<evidence type="ECO:0000256" key="7">
    <source>
        <dbReference type="ARBA" id="ARBA00069024"/>
    </source>
</evidence>
<dbReference type="EMBL" id="FORF01000003">
    <property type="protein sequence ID" value="SFI55280.1"/>
    <property type="molecule type" value="Genomic_DNA"/>
</dbReference>
<dbReference type="PROSITE" id="PS00444">
    <property type="entry name" value="POLYPRENYL_SYNTHASE_2"/>
    <property type="match status" value="1"/>
</dbReference>
<keyword evidence="3 8" id="KW-0808">Transferase</keyword>
<dbReference type="PANTHER" id="PTHR43281:SF1">
    <property type="entry name" value="FARNESYL DIPHOSPHATE SYNTHASE"/>
    <property type="match status" value="1"/>
</dbReference>
<accession>A0A1I3J560</accession>
<dbReference type="InterPro" id="IPR000092">
    <property type="entry name" value="Polyprenyl_synt"/>
</dbReference>
<dbReference type="GO" id="GO:0005737">
    <property type="term" value="C:cytoplasm"/>
    <property type="evidence" value="ECO:0007669"/>
    <property type="project" value="UniProtKB-ARBA"/>
</dbReference>